<reference evidence="3 4" key="1">
    <citation type="submission" date="2019-11" db="EMBL/GenBank/DDBJ databases">
        <authorList>
            <person name="Zheng R.K."/>
            <person name="Sun C.M."/>
        </authorList>
    </citation>
    <scope>NUCLEOTIDE SEQUENCE [LARGE SCALE GENOMIC DNA]</scope>
    <source>
        <strain evidence="3 4">WC007</strain>
    </source>
</reference>
<dbReference type="Proteomes" id="UP000428260">
    <property type="component" value="Chromosome"/>
</dbReference>
<name>A0A6I6K074_9BACT</name>
<evidence type="ECO:0000259" key="2">
    <source>
        <dbReference type="Pfam" id="PF12706"/>
    </source>
</evidence>
<dbReference type="SUPFAM" id="SSF56281">
    <property type="entry name" value="Metallo-hydrolase/oxidoreductase"/>
    <property type="match status" value="1"/>
</dbReference>
<proteinExistence type="predicted"/>
<evidence type="ECO:0000313" key="4">
    <source>
        <dbReference type="Proteomes" id="UP000428260"/>
    </source>
</evidence>
<dbReference type="RefSeq" id="WP_158870396.1">
    <property type="nucleotide sequence ID" value="NZ_CP046401.1"/>
</dbReference>
<protein>
    <submittedName>
        <fullName evidence="3">MBL fold metallo-hydrolase</fullName>
    </submittedName>
</protein>
<dbReference type="Pfam" id="PF12706">
    <property type="entry name" value="Lactamase_B_2"/>
    <property type="match status" value="1"/>
</dbReference>
<dbReference type="InterPro" id="IPR050114">
    <property type="entry name" value="UPF0173_UPF0282_UlaG_hydrolase"/>
</dbReference>
<feature type="domain" description="Metallo-beta-lactamase" evidence="2">
    <location>
        <begin position="21"/>
        <end position="166"/>
    </location>
</feature>
<organism evidence="3 4">
    <name type="scientific">Maribellus comscasis</name>
    <dbReference type="NCBI Taxonomy" id="2681766"/>
    <lineage>
        <taxon>Bacteria</taxon>
        <taxon>Pseudomonadati</taxon>
        <taxon>Bacteroidota</taxon>
        <taxon>Bacteroidia</taxon>
        <taxon>Marinilabiliales</taxon>
        <taxon>Prolixibacteraceae</taxon>
        <taxon>Maribellus</taxon>
    </lineage>
</organism>
<keyword evidence="4" id="KW-1185">Reference proteome</keyword>
<accession>A0A6I6K074</accession>
<gene>
    <name evidence="3" type="ORF">GM418_25950</name>
</gene>
<dbReference type="EMBL" id="CP046401">
    <property type="protein sequence ID" value="QGY46979.1"/>
    <property type="molecule type" value="Genomic_DNA"/>
</dbReference>
<dbReference type="Gene3D" id="3.60.15.10">
    <property type="entry name" value="Ribonuclease Z/Hydroxyacylglutathione hydrolase-like"/>
    <property type="match status" value="1"/>
</dbReference>
<dbReference type="PANTHER" id="PTHR43546:SF9">
    <property type="entry name" value="L-ASCORBATE-6-PHOSPHATE LACTONASE ULAG-RELATED"/>
    <property type="match status" value="1"/>
</dbReference>
<dbReference type="GO" id="GO:0016787">
    <property type="term" value="F:hydrolase activity"/>
    <property type="evidence" value="ECO:0007669"/>
    <property type="project" value="UniProtKB-KW"/>
</dbReference>
<sequence length="264" mass="30098">MKIQLIRNATVKIYFGGKVWLVDPFFANERSLPPFAGKTKNPTVPLPISIREILEDVDYVVITHLHPDHFDEKAQEEIPKSVPFVVQKADSEKIKTFGFEAIEIQHERVLDNVRISRVDAQHGEGEILKVMGDVSGYVLEDSKNEVLYITGDTIWCDKVKRTVDRFSPSVVICNAGGNVFLPENHPFKEYISLEHAYKVIMDEKQVLQLLNYKKDTAVVTVHVGALDHETVSRKELRQFLKNNDVSGNRYHVPEDGEIITFCSH</sequence>
<evidence type="ECO:0000313" key="3">
    <source>
        <dbReference type="EMBL" id="QGY46979.1"/>
    </source>
</evidence>
<dbReference type="InterPro" id="IPR036866">
    <property type="entry name" value="RibonucZ/Hydroxyglut_hydro"/>
</dbReference>
<dbReference type="PANTHER" id="PTHR43546">
    <property type="entry name" value="UPF0173 METAL-DEPENDENT HYDROLASE MJ1163-RELATED"/>
    <property type="match status" value="1"/>
</dbReference>
<dbReference type="InterPro" id="IPR001279">
    <property type="entry name" value="Metallo-B-lactamas"/>
</dbReference>
<evidence type="ECO:0000256" key="1">
    <source>
        <dbReference type="ARBA" id="ARBA00022801"/>
    </source>
</evidence>
<keyword evidence="1 3" id="KW-0378">Hydrolase</keyword>
<dbReference type="AlphaFoldDB" id="A0A6I6K074"/>
<dbReference type="KEGG" id="mcos:GM418_25950"/>